<feature type="transmembrane region" description="Helical" evidence="1">
    <location>
        <begin position="202"/>
        <end position="219"/>
    </location>
</feature>
<organism evidence="2 3">
    <name type="scientific">Alteromonas mediterranea</name>
    <dbReference type="NCBI Taxonomy" id="314275"/>
    <lineage>
        <taxon>Bacteria</taxon>
        <taxon>Pseudomonadati</taxon>
        <taxon>Pseudomonadota</taxon>
        <taxon>Gammaproteobacteria</taxon>
        <taxon>Alteromonadales</taxon>
        <taxon>Alteromonadaceae</taxon>
        <taxon>Alteromonas/Salinimonas group</taxon>
        <taxon>Alteromonas</taxon>
    </lineage>
</organism>
<keyword evidence="2" id="KW-0614">Plasmid</keyword>
<keyword evidence="1" id="KW-0472">Membrane</keyword>
<dbReference type="Proteomes" id="UP000182101">
    <property type="component" value="Plasmid pAMCP48-600"/>
</dbReference>
<sequence length="228" mass="25694">MNYYNKLLFLIFTLFTFSARAEIVEKELISNPYFQGDMFDTWTQAAGSTGLRTFTEVDGEARYYWYGGKSSYSAIYSETNMIEDEGINANLINAGVVNYDFSVLYSSYSRDSDKANSSVLFYDEDMNVLLNDITGWVNVNTWTEYSLSGIVPTGAVYSRVYLHASRASGTNNDGYIYSPALMLSVTDEVALQMYGNLVVDSPMMPVSAIAFFGSMFCVMRKRRKSNHV</sequence>
<evidence type="ECO:0000256" key="1">
    <source>
        <dbReference type="SAM" id="Phobius"/>
    </source>
</evidence>
<protein>
    <submittedName>
        <fullName evidence="2">Uncharacterized protein</fullName>
    </submittedName>
</protein>
<keyword evidence="1" id="KW-1133">Transmembrane helix</keyword>
<accession>A0AAC9JGE3</accession>
<name>A0AAC9JGE3_9ALTE</name>
<dbReference type="RefSeq" id="WP_071960640.1">
    <property type="nucleotide sequence ID" value="NZ_CP018025.1"/>
</dbReference>
<geneLocation type="plasmid" evidence="3">
    <name>pamcp48-600</name>
</geneLocation>
<proteinExistence type="predicted"/>
<reference evidence="2 3" key="1">
    <citation type="submission" date="2016-11" db="EMBL/GenBank/DDBJ databases">
        <title>Networking in microbes: conjugative elements and plasmids in the genus Alteromonas.</title>
        <authorList>
            <person name="Lopez-Perez M."/>
            <person name="Ramon-Marco N."/>
            <person name="Rodriguez-Valera F."/>
        </authorList>
    </citation>
    <scope>NUCLEOTIDE SEQUENCE [LARGE SCALE GENOMIC DNA]</scope>
    <source>
        <strain evidence="2 3">CP48</strain>
        <plasmid evidence="3">pamcp48-600</plasmid>
    </source>
</reference>
<dbReference type="AlphaFoldDB" id="A0AAC9JGE3"/>
<keyword evidence="1" id="KW-0812">Transmembrane</keyword>
<evidence type="ECO:0000313" key="2">
    <source>
        <dbReference type="EMBL" id="APD92030.1"/>
    </source>
</evidence>
<gene>
    <name evidence="2" type="ORF">BM524_19100</name>
</gene>
<dbReference type="EMBL" id="CP018025">
    <property type="protein sequence ID" value="APD92030.1"/>
    <property type="molecule type" value="Genomic_DNA"/>
</dbReference>
<evidence type="ECO:0000313" key="3">
    <source>
        <dbReference type="Proteomes" id="UP000182101"/>
    </source>
</evidence>